<accession>A0ABT8JVN4</accession>
<dbReference type="Proteomes" id="UP001175097">
    <property type="component" value="Unassembled WGS sequence"/>
</dbReference>
<protein>
    <submittedName>
        <fullName evidence="1">Uncharacterized protein</fullName>
    </submittedName>
</protein>
<dbReference type="EMBL" id="JAROCC010000020">
    <property type="protein sequence ID" value="MDN4609139.1"/>
    <property type="molecule type" value="Genomic_DNA"/>
</dbReference>
<sequence length="57" mass="6511">MEIEKEEKIRAYFDRVSERGNDEVAYGENYREYSKGERGGILTTLAILGVKIKGVND</sequence>
<evidence type="ECO:0000313" key="1">
    <source>
        <dbReference type="EMBL" id="MDN4609139.1"/>
    </source>
</evidence>
<dbReference type="RefSeq" id="WP_301245734.1">
    <property type="nucleotide sequence ID" value="NZ_JAROCC010000020.1"/>
</dbReference>
<name>A0ABT8JVN4_9BACL</name>
<reference evidence="1" key="1">
    <citation type="submission" date="2023-03" db="EMBL/GenBank/DDBJ databases">
        <title>MT1 and MT2 Draft Genomes of Novel Species.</title>
        <authorList>
            <person name="Venkateswaran K."/>
        </authorList>
    </citation>
    <scope>NUCLEOTIDE SEQUENCE</scope>
    <source>
        <strain evidence="1">F6_3S_P_2</strain>
    </source>
</reference>
<comment type="caution">
    <text evidence="1">The sequence shown here is derived from an EMBL/GenBank/DDBJ whole genome shotgun (WGS) entry which is preliminary data.</text>
</comment>
<proteinExistence type="predicted"/>
<organism evidence="1 2">
    <name type="scientific">Sporosarcina highlanderae</name>
    <dbReference type="NCBI Taxonomy" id="3035916"/>
    <lineage>
        <taxon>Bacteria</taxon>
        <taxon>Bacillati</taxon>
        <taxon>Bacillota</taxon>
        <taxon>Bacilli</taxon>
        <taxon>Bacillales</taxon>
        <taxon>Caryophanaceae</taxon>
        <taxon>Sporosarcina</taxon>
    </lineage>
</organism>
<keyword evidence="2" id="KW-1185">Reference proteome</keyword>
<gene>
    <name evidence="1" type="ORF">P5G49_16880</name>
</gene>
<evidence type="ECO:0000313" key="2">
    <source>
        <dbReference type="Proteomes" id="UP001175097"/>
    </source>
</evidence>